<evidence type="ECO:0000256" key="2">
    <source>
        <dbReference type="ARBA" id="ARBA00023274"/>
    </source>
</evidence>
<dbReference type="PANTHER" id="PTHR12919">
    <property type="entry name" value="30S RIBOSOMAL PROTEIN S16"/>
    <property type="match status" value="1"/>
</dbReference>
<reference evidence="4 5" key="1">
    <citation type="journal article" date="2016" name="Nat. Commun.">
        <title>Thousands of microbial genomes shed light on interconnected biogeochemical processes in an aquifer system.</title>
        <authorList>
            <person name="Anantharaman K."/>
            <person name="Brown C.T."/>
            <person name="Hug L.A."/>
            <person name="Sharon I."/>
            <person name="Castelle C.J."/>
            <person name="Probst A.J."/>
            <person name="Thomas B.C."/>
            <person name="Singh A."/>
            <person name="Wilkins M.J."/>
            <person name="Karaoz U."/>
            <person name="Brodie E.L."/>
            <person name="Williams K.H."/>
            <person name="Hubbard S.S."/>
            <person name="Banfield J.F."/>
        </authorList>
    </citation>
    <scope>NUCLEOTIDE SEQUENCE [LARGE SCALE GENOMIC DNA]</scope>
</reference>
<sequence>MAATLRLMRLGRRGKAFYRIIVVDKRKKRTGSYIENIGTYNPLADPAEISYDSERFNHWVSKGAIVSEGLQKILKYKKRNSSSSAKKA</sequence>
<keyword evidence="2 3" id="KW-0687">Ribonucleoprotein</keyword>
<dbReference type="EMBL" id="MGAQ01000010">
    <property type="protein sequence ID" value="OGK50897.1"/>
    <property type="molecule type" value="Genomic_DNA"/>
</dbReference>
<dbReference type="SUPFAM" id="SSF54565">
    <property type="entry name" value="Ribosomal protein S16"/>
    <property type="match status" value="1"/>
</dbReference>
<dbReference type="GO" id="GO:0006412">
    <property type="term" value="P:translation"/>
    <property type="evidence" value="ECO:0007669"/>
    <property type="project" value="UniProtKB-UniRule"/>
</dbReference>
<evidence type="ECO:0000256" key="1">
    <source>
        <dbReference type="ARBA" id="ARBA00022980"/>
    </source>
</evidence>
<name>A0A1F7J5L8_9BACT</name>
<dbReference type="InterPro" id="IPR023803">
    <property type="entry name" value="Ribosomal_bS16_dom_sf"/>
</dbReference>
<dbReference type="HAMAP" id="MF_00385">
    <property type="entry name" value="Ribosomal_bS16"/>
    <property type="match status" value="1"/>
</dbReference>
<evidence type="ECO:0000313" key="5">
    <source>
        <dbReference type="Proteomes" id="UP000178558"/>
    </source>
</evidence>
<dbReference type="GO" id="GO:0005737">
    <property type="term" value="C:cytoplasm"/>
    <property type="evidence" value="ECO:0007669"/>
    <property type="project" value="UniProtKB-ARBA"/>
</dbReference>
<gene>
    <name evidence="3" type="primary">rpsP</name>
    <name evidence="4" type="ORF">A3B50_01310</name>
</gene>
<dbReference type="Gene3D" id="3.30.1320.10">
    <property type="match status" value="1"/>
</dbReference>
<keyword evidence="1 3" id="KW-0689">Ribosomal protein</keyword>
<dbReference type="GO" id="GO:0003735">
    <property type="term" value="F:structural constituent of ribosome"/>
    <property type="evidence" value="ECO:0007669"/>
    <property type="project" value="InterPro"/>
</dbReference>
<dbReference type="PANTHER" id="PTHR12919:SF20">
    <property type="entry name" value="SMALL RIBOSOMAL SUBUNIT PROTEIN BS16M"/>
    <property type="match status" value="1"/>
</dbReference>
<comment type="caution">
    <text evidence="4">The sequence shown here is derived from an EMBL/GenBank/DDBJ whole genome shotgun (WGS) entry which is preliminary data.</text>
</comment>
<evidence type="ECO:0000256" key="3">
    <source>
        <dbReference type="HAMAP-Rule" id="MF_00385"/>
    </source>
</evidence>
<dbReference type="GO" id="GO:0015935">
    <property type="term" value="C:small ribosomal subunit"/>
    <property type="evidence" value="ECO:0007669"/>
    <property type="project" value="TreeGrafter"/>
</dbReference>
<protein>
    <recommendedName>
        <fullName evidence="3">Small ribosomal subunit protein bS16</fullName>
    </recommendedName>
</protein>
<dbReference type="Proteomes" id="UP000178558">
    <property type="component" value="Unassembled WGS sequence"/>
</dbReference>
<dbReference type="InterPro" id="IPR000307">
    <property type="entry name" value="Ribosomal_bS16"/>
</dbReference>
<proteinExistence type="inferred from homology"/>
<evidence type="ECO:0000313" key="4">
    <source>
        <dbReference type="EMBL" id="OGK50897.1"/>
    </source>
</evidence>
<dbReference type="NCBIfam" id="TIGR00002">
    <property type="entry name" value="S16"/>
    <property type="match status" value="1"/>
</dbReference>
<organism evidence="4 5">
    <name type="scientific">Candidatus Roizmanbacteria bacterium RIFCSPLOWO2_01_FULL_40_42</name>
    <dbReference type="NCBI Taxonomy" id="1802066"/>
    <lineage>
        <taxon>Bacteria</taxon>
        <taxon>Candidatus Roizmaniibacteriota</taxon>
    </lineage>
</organism>
<accession>A0A1F7J5L8</accession>
<dbReference type="Pfam" id="PF00886">
    <property type="entry name" value="Ribosomal_S16"/>
    <property type="match status" value="1"/>
</dbReference>
<dbReference type="AlphaFoldDB" id="A0A1F7J5L8"/>
<comment type="similarity">
    <text evidence="3">Belongs to the bacterial ribosomal protein bS16 family.</text>
</comment>